<comment type="caution">
    <text evidence="2">The sequence shown here is derived from an EMBL/GenBank/DDBJ whole genome shotgun (WGS) entry which is preliminary data.</text>
</comment>
<reference evidence="2 3" key="2">
    <citation type="submission" date="2020-07" db="EMBL/GenBank/DDBJ databases">
        <title>Genome assembly of wild tea tree DASZ reveals pedigree and selection history of tea varieties.</title>
        <authorList>
            <person name="Zhang W."/>
        </authorList>
    </citation>
    <scope>NUCLEOTIDE SEQUENCE [LARGE SCALE GENOMIC DNA]</scope>
    <source>
        <strain evidence="3">cv. G240</strain>
        <tissue evidence="2">Leaf</tissue>
    </source>
</reference>
<gene>
    <name evidence="2" type="ORF">HYC85_028818</name>
</gene>
<accession>A0A7J7FWY2</accession>
<dbReference type="PANTHER" id="PTHR10775:SF185">
    <property type="entry name" value="OS08G0208400 PROTEIN"/>
    <property type="match status" value="1"/>
</dbReference>
<dbReference type="Pfam" id="PF02992">
    <property type="entry name" value="Transposase_21"/>
    <property type="match status" value="1"/>
</dbReference>
<proteinExistence type="predicted"/>
<evidence type="ECO:0008006" key="4">
    <source>
        <dbReference type="Google" id="ProtNLM"/>
    </source>
</evidence>
<dbReference type="InterPro" id="IPR004242">
    <property type="entry name" value="Transposase_21"/>
</dbReference>
<protein>
    <recommendedName>
        <fullName evidence="4">DUF4216 domain-containing protein</fullName>
    </recommendedName>
</protein>
<evidence type="ECO:0000313" key="3">
    <source>
        <dbReference type="Proteomes" id="UP000593564"/>
    </source>
</evidence>
<feature type="compositionally biased region" description="Low complexity" evidence="1">
    <location>
        <begin position="433"/>
        <end position="442"/>
    </location>
</feature>
<dbReference type="Proteomes" id="UP000593564">
    <property type="component" value="Unassembled WGS sequence"/>
</dbReference>
<dbReference type="AlphaFoldDB" id="A0A7J7FWY2"/>
<sequence>MSSKTAKLMKWHAEERTDDGVFRHPADSLAWKDFDRRNIDFSNDCRSVRLGLASNGFNPFRTMNIVHSTWPVVLIPYNLPPWMCIKQSFLILSVLIDGPKGPGNKIDVHMQPLIEELKELWNEGVSTFDASTNQMFQMHAALLWTISDFSAYANLSGWSTKGEYACPCCNKETTSCWLKHSRKQSYLGHRIFLPTGHKFRKVKVSFDGSREVRLKPKLLSGTEMLLQLESKGILIQYKRDDLKERHRRQLRGSNKAYLPPAQFTMTKDEKDLFLKVLKEVRVPDGRFNGYILNGFRYRVKAMDDRRATQNCGVALKADTISYASRKDKNPRMGSVYYYGQLTDIVEIRYSNEKKHVLFKCDWIDNIHGKKEDVFNFTLIIMGRKRKPDHPRRMMSDVLHNRTSVAPPSEEASYWPPLERPVVPPASDQPSQRPLLLAPPLEEASQRPLSEGPLVPPHRPPSVAAQQLPYTRPPRLPSMRHVSSSSTSTRRGRGCAKGIREWGTGKKLDMQFDENYCPIGDNVAKLTTQLGIIVRNGNIVPLTFLDWNNVPDDIVDAIWKDVKDNLNLCPEEYKPICMKNCNSIWKDHKNKIKAKYFKPRSSDPNLKDDVPVHIVPSQVDDPEVIQTLDEFNRQLSLLPEDCRTLEARNAIFHELIGHDGHGYCRAYGRTVPRRAVYKDGAGPSQPTPQPSTIVQITQQVHAELRNELREELRAEFATHLQQVPDASSGHRAFRESAEDENPYIPPPKDQLGLSRRAGELLRFSSVGHSPVLARSVIIRVTVAQPYSFGANLPLHCPLIPSELSVIGITAMTELSDLAGLLNCASSLVNNHSAVLIGRLFNATWPHAIGFVQTHSCLCHAQNSNGCRPLGFPLFLYTCDGSPMPLLFTFLLEPNPSLRIVKLLPPPPLLLFASFSTISVLPEASNKLVIN</sequence>
<dbReference type="PANTHER" id="PTHR10775">
    <property type="entry name" value="OS08G0208400 PROTEIN"/>
    <property type="match status" value="1"/>
</dbReference>
<feature type="region of interest" description="Disordered" evidence="1">
    <location>
        <begin position="397"/>
        <end position="494"/>
    </location>
</feature>
<name>A0A7J7FWY2_CAMSI</name>
<evidence type="ECO:0000256" key="1">
    <source>
        <dbReference type="SAM" id="MobiDB-lite"/>
    </source>
</evidence>
<dbReference type="EMBL" id="JACBKZ010000014">
    <property type="protein sequence ID" value="KAF5932647.1"/>
    <property type="molecule type" value="Genomic_DNA"/>
</dbReference>
<evidence type="ECO:0000313" key="2">
    <source>
        <dbReference type="EMBL" id="KAF5932647.1"/>
    </source>
</evidence>
<keyword evidence="3" id="KW-1185">Reference proteome</keyword>
<reference evidence="3" key="1">
    <citation type="journal article" date="2020" name="Nat. Commun.">
        <title>Genome assembly of wild tea tree DASZ reveals pedigree and selection history of tea varieties.</title>
        <authorList>
            <person name="Zhang W."/>
            <person name="Zhang Y."/>
            <person name="Qiu H."/>
            <person name="Guo Y."/>
            <person name="Wan H."/>
            <person name="Zhang X."/>
            <person name="Scossa F."/>
            <person name="Alseekh S."/>
            <person name="Zhang Q."/>
            <person name="Wang P."/>
            <person name="Xu L."/>
            <person name="Schmidt M.H."/>
            <person name="Jia X."/>
            <person name="Li D."/>
            <person name="Zhu A."/>
            <person name="Guo F."/>
            <person name="Chen W."/>
            <person name="Ni D."/>
            <person name="Usadel B."/>
            <person name="Fernie A.R."/>
            <person name="Wen W."/>
        </authorList>
    </citation>
    <scope>NUCLEOTIDE SEQUENCE [LARGE SCALE GENOMIC DNA]</scope>
    <source>
        <strain evidence="3">cv. G240</strain>
    </source>
</reference>
<organism evidence="2 3">
    <name type="scientific">Camellia sinensis</name>
    <name type="common">Tea plant</name>
    <name type="synonym">Thea sinensis</name>
    <dbReference type="NCBI Taxonomy" id="4442"/>
    <lineage>
        <taxon>Eukaryota</taxon>
        <taxon>Viridiplantae</taxon>
        <taxon>Streptophyta</taxon>
        <taxon>Embryophyta</taxon>
        <taxon>Tracheophyta</taxon>
        <taxon>Spermatophyta</taxon>
        <taxon>Magnoliopsida</taxon>
        <taxon>eudicotyledons</taxon>
        <taxon>Gunneridae</taxon>
        <taxon>Pentapetalae</taxon>
        <taxon>asterids</taxon>
        <taxon>Ericales</taxon>
        <taxon>Theaceae</taxon>
        <taxon>Camellia</taxon>
    </lineage>
</organism>